<keyword evidence="2" id="KW-1185">Reference proteome</keyword>
<reference evidence="2" key="1">
    <citation type="submission" date="2016-10" db="EMBL/GenBank/DDBJ databases">
        <authorList>
            <person name="Varghese N."/>
            <person name="Submissions S."/>
        </authorList>
    </citation>
    <scope>NUCLEOTIDE SEQUENCE [LARGE SCALE GENOMIC DNA]</scope>
    <source>
        <strain evidence="2">DSM 1565</strain>
    </source>
</reference>
<dbReference type="InterPro" id="IPR035959">
    <property type="entry name" value="RutC-like_sf"/>
</dbReference>
<dbReference type="InterPro" id="IPR006175">
    <property type="entry name" value="YjgF/YER057c/UK114"/>
</dbReference>
<dbReference type="PANTHER" id="PTHR11803:SF39">
    <property type="entry name" value="2-IMINOBUTANOATE_2-IMINOPROPANOATE DEAMINASE"/>
    <property type="match status" value="1"/>
</dbReference>
<dbReference type="GO" id="GO:0019239">
    <property type="term" value="F:deaminase activity"/>
    <property type="evidence" value="ECO:0007669"/>
    <property type="project" value="TreeGrafter"/>
</dbReference>
<name>A0A1I7NU67_9HYPH</name>
<protein>
    <submittedName>
        <fullName evidence="1">Reactive intermediate/imine deaminase</fullName>
    </submittedName>
</protein>
<dbReference type="AlphaFoldDB" id="A0A1I7NU67"/>
<dbReference type="PANTHER" id="PTHR11803">
    <property type="entry name" value="2-IMINOBUTANOATE/2-IMINOPROPANOATE DEAMINASE RIDA"/>
    <property type="match status" value="1"/>
</dbReference>
<dbReference type="EMBL" id="FPCH01000003">
    <property type="protein sequence ID" value="SFV38163.1"/>
    <property type="molecule type" value="Genomic_DNA"/>
</dbReference>
<dbReference type="Proteomes" id="UP000199423">
    <property type="component" value="Unassembled WGS sequence"/>
</dbReference>
<dbReference type="STRING" id="51670.SAMN04488557_3566"/>
<dbReference type="GO" id="GO:0005829">
    <property type="term" value="C:cytosol"/>
    <property type="evidence" value="ECO:0007669"/>
    <property type="project" value="TreeGrafter"/>
</dbReference>
<dbReference type="Pfam" id="PF01042">
    <property type="entry name" value="Ribonuc_L-PSP"/>
    <property type="match status" value="1"/>
</dbReference>
<dbReference type="Gene3D" id="3.30.1330.40">
    <property type="entry name" value="RutC-like"/>
    <property type="match status" value="1"/>
</dbReference>
<dbReference type="SUPFAM" id="SSF55298">
    <property type="entry name" value="YjgF-like"/>
    <property type="match status" value="1"/>
</dbReference>
<accession>A0A1I7NU67</accession>
<sequence>MDLLMSANIAQSVPQFHMVPNAPEPVATFSHAVEAGNFIHVTGQMPTYPGEPERPIPSGIEAQTHRVMANLQVVLAGLGLDWSNVVRAGAYLTDFEEDYARFNQIYSSYFPADRLPARTCIGVTALARGARVEVDLVAFRRLPR</sequence>
<evidence type="ECO:0000313" key="1">
    <source>
        <dbReference type="EMBL" id="SFV38163.1"/>
    </source>
</evidence>
<organism evidence="1 2">
    <name type="scientific">Hyphomicrobium facile</name>
    <dbReference type="NCBI Taxonomy" id="51670"/>
    <lineage>
        <taxon>Bacteria</taxon>
        <taxon>Pseudomonadati</taxon>
        <taxon>Pseudomonadota</taxon>
        <taxon>Alphaproteobacteria</taxon>
        <taxon>Hyphomicrobiales</taxon>
        <taxon>Hyphomicrobiaceae</taxon>
        <taxon>Hyphomicrobium</taxon>
    </lineage>
</organism>
<gene>
    <name evidence="1" type="ORF">SAMN04488557_3566</name>
</gene>
<evidence type="ECO:0000313" key="2">
    <source>
        <dbReference type="Proteomes" id="UP000199423"/>
    </source>
</evidence>
<dbReference type="CDD" id="cd00448">
    <property type="entry name" value="YjgF_YER057c_UK114_family"/>
    <property type="match status" value="1"/>
</dbReference>
<proteinExistence type="predicted"/>